<dbReference type="PANTHER" id="PTHR30329">
    <property type="entry name" value="STATOR ELEMENT OF FLAGELLAR MOTOR COMPLEX"/>
    <property type="match status" value="1"/>
</dbReference>
<comment type="caution">
    <text evidence="5">The sequence shown here is derived from an EMBL/GenBank/DDBJ whole genome shotgun (WGS) entry which is preliminary data.</text>
</comment>
<evidence type="ECO:0000256" key="1">
    <source>
        <dbReference type="ARBA" id="ARBA00004442"/>
    </source>
</evidence>
<keyword evidence="3" id="KW-0998">Cell outer membrane</keyword>
<comment type="subcellular location">
    <subcellularLocation>
        <location evidence="1">Cell outer membrane</location>
    </subcellularLocation>
</comment>
<evidence type="ECO:0000256" key="2">
    <source>
        <dbReference type="ARBA" id="ARBA00023136"/>
    </source>
</evidence>
<dbReference type="PROSITE" id="PS51123">
    <property type="entry name" value="OMPA_2"/>
    <property type="match status" value="1"/>
</dbReference>
<dbReference type="CDD" id="cd07185">
    <property type="entry name" value="OmpA_C-like"/>
    <property type="match status" value="1"/>
</dbReference>
<dbReference type="InterPro" id="IPR006665">
    <property type="entry name" value="OmpA-like"/>
</dbReference>
<accession>X1DBH4</accession>
<dbReference type="InterPro" id="IPR036737">
    <property type="entry name" value="OmpA-like_sf"/>
</dbReference>
<protein>
    <recommendedName>
        <fullName evidence="4">OmpA-like domain-containing protein</fullName>
    </recommendedName>
</protein>
<dbReference type="EMBL" id="BART01022226">
    <property type="protein sequence ID" value="GAG93786.1"/>
    <property type="molecule type" value="Genomic_DNA"/>
</dbReference>
<dbReference type="InterPro" id="IPR006664">
    <property type="entry name" value="OMP_bac"/>
</dbReference>
<proteinExistence type="predicted"/>
<dbReference type="PRINTS" id="PR01021">
    <property type="entry name" value="OMPADOMAIN"/>
</dbReference>
<feature type="domain" description="OmpA-like" evidence="4">
    <location>
        <begin position="1"/>
        <end position="113"/>
    </location>
</feature>
<keyword evidence="2" id="KW-0472">Membrane</keyword>
<sequence>MTIILEGIKFDFNKATIKPESELVLHNAVTILTNHPDIKVEIQGHTDSVGRESYNLKLSQARADAVREYLIRFRNIDSGRLIARGYGEQQPIASNLTEEGRNLNRRVEFLILK</sequence>
<dbReference type="Gene3D" id="3.30.1330.60">
    <property type="entry name" value="OmpA-like domain"/>
    <property type="match status" value="1"/>
</dbReference>
<name>X1DBH4_9ZZZZ</name>
<dbReference type="SUPFAM" id="SSF103088">
    <property type="entry name" value="OmpA-like"/>
    <property type="match status" value="1"/>
</dbReference>
<dbReference type="PANTHER" id="PTHR30329:SF21">
    <property type="entry name" value="LIPOPROTEIN YIAD-RELATED"/>
    <property type="match status" value="1"/>
</dbReference>
<dbReference type="Pfam" id="PF00691">
    <property type="entry name" value="OmpA"/>
    <property type="match status" value="1"/>
</dbReference>
<dbReference type="GO" id="GO:0009279">
    <property type="term" value="C:cell outer membrane"/>
    <property type="evidence" value="ECO:0007669"/>
    <property type="project" value="UniProtKB-SubCell"/>
</dbReference>
<organism evidence="5">
    <name type="scientific">marine sediment metagenome</name>
    <dbReference type="NCBI Taxonomy" id="412755"/>
    <lineage>
        <taxon>unclassified sequences</taxon>
        <taxon>metagenomes</taxon>
        <taxon>ecological metagenomes</taxon>
    </lineage>
</organism>
<dbReference type="InterPro" id="IPR050330">
    <property type="entry name" value="Bact_OuterMem_StrucFunc"/>
</dbReference>
<dbReference type="AlphaFoldDB" id="X1DBH4"/>
<gene>
    <name evidence="5" type="ORF">S01H4_40752</name>
</gene>
<evidence type="ECO:0000256" key="3">
    <source>
        <dbReference type="ARBA" id="ARBA00023237"/>
    </source>
</evidence>
<evidence type="ECO:0000259" key="4">
    <source>
        <dbReference type="PROSITE" id="PS51123"/>
    </source>
</evidence>
<reference evidence="5" key="1">
    <citation type="journal article" date="2014" name="Front. Microbiol.">
        <title>High frequency of phylogenetically diverse reductive dehalogenase-homologous genes in deep subseafloor sedimentary metagenomes.</title>
        <authorList>
            <person name="Kawai M."/>
            <person name="Futagami T."/>
            <person name="Toyoda A."/>
            <person name="Takaki Y."/>
            <person name="Nishi S."/>
            <person name="Hori S."/>
            <person name="Arai W."/>
            <person name="Tsubouchi T."/>
            <person name="Morono Y."/>
            <person name="Uchiyama I."/>
            <person name="Ito T."/>
            <person name="Fujiyama A."/>
            <person name="Inagaki F."/>
            <person name="Takami H."/>
        </authorList>
    </citation>
    <scope>NUCLEOTIDE SEQUENCE</scope>
    <source>
        <strain evidence="5">Expedition CK06-06</strain>
    </source>
</reference>
<evidence type="ECO:0000313" key="5">
    <source>
        <dbReference type="EMBL" id="GAG93786.1"/>
    </source>
</evidence>